<keyword evidence="2" id="KW-1185">Reference proteome</keyword>
<name>A0AAV2YXH1_9STRA</name>
<dbReference type="EMBL" id="DAKRPA010000095">
    <property type="protein sequence ID" value="DAZ98850.1"/>
    <property type="molecule type" value="Genomic_DNA"/>
</dbReference>
<comment type="caution">
    <text evidence="1">The sequence shown here is derived from an EMBL/GenBank/DDBJ whole genome shotgun (WGS) entry which is preliminary data.</text>
</comment>
<reference evidence="1" key="2">
    <citation type="journal article" date="2023" name="Microbiol Resour">
        <title>Decontamination and Annotation of the Draft Genome Sequence of the Oomycete Lagenidium giganteum ARSEF 373.</title>
        <authorList>
            <person name="Morgan W.R."/>
            <person name="Tartar A."/>
        </authorList>
    </citation>
    <scope>NUCLEOTIDE SEQUENCE</scope>
    <source>
        <strain evidence="1">ARSEF 373</strain>
    </source>
</reference>
<dbReference type="Proteomes" id="UP001146120">
    <property type="component" value="Unassembled WGS sequence"/>
</dbReference>
<organism evidence="1 2">
    <name type="scientific">Lagenidium giganteum</name>
    <dbReference type="NCBI Taxonomy" id="4803"/>
    <lineage>
        <taxon>Eukaryota</taxon>
        <taxon>Sar</taxon>
        <taxon>Stramenopiles</taxon>
        <taxon>Oomycota</taxon>
        <taxon>Peronosporomycetes</taxon>
        <taxon>Pythiales</taxon>
        <taxon>Pythiaceae</taxon>
    </lineage>
</organism>
<reference evidence="1" key="1">
    <citation type="submission" date="2022-11" db="EMBL/GenBank/DDBJ databases">
        <authorList>
            <person name="Morgan W.R."/>
            <person name="Tartar A."/>
        </authorList>
    </citation>
    <scope>NUCLEOTIDE SEQUENCE</scope>
    <source>
        <strain evidence="1">ARSEF 373</strain>
    </source>
</reference>
<sequence>MIRCGMSLDIDGKWSVTQYPDLQEIIKEFPDAFGGKENAPGAEIALKPNVLSKLLSWALIHVSGSVKTMLTVAFISSSHNGIDSS</sequence>
<dbReference type="AlphaFoldDB" id="A0AAV2YXH1"/>
<protein>
    <submittedName>
        <fullName evidence="1">Uncharacterized protein</fullName>
    </submittedName>
</protein>
<gene>
    <name evidence="1" type="ORF">N0F65_002575</name>
</gene>
<accession>A0AAV2YXH1</accession>
<evidence type="ECO:0000313" key="2">
    <source>
        <dbReference type="Proteomes" id="UP001146120"/>
    </source>
</evidence>
<proteinExistence type="predicted"/>
<evidence type="ECO:0000313" key="1">
    <source>
        <dbReference type="EMBL" id="DAZ98850.1"/>
    </source>
</evidence>